<evidence type="ECO:0000313" key="1">
    <source>
        <dbReference type="EnsemblMetazoa" id="AALB000593-PA"/>
    </source>
</evidence>
<protein>
    <submittedName>
        <fullName evidence="1">Uncharacterized protein</fullName>
    </submittedName>
</protein>
<reference evidence="1 2" key="1">
    <citation type="journal article" date="2017" name="G3 (Bethesda)">
        <title>The Physical Genome Mapping of Anopheles albimanus Corrected Scaffold Misassemblies and Identified Interarm Rearrangements in Genus Anopheles.</title>
        <authorList>
            <person name="Artemov G.N."/>
            <person name="Peery A.N."/>
            <person name="Jiang X."/>
            <person name="Tu Z."/>
            <person name="Stegniy V.N."/>
            <person name="Sharakhova M.V."/>
            <person name="Sharakhov I.V."/>
        </authorList>
    </citation>
    <scope>NUCLEOTIDE SEQUENCE [LARGE SCALE GENOMIC DNA]</scope>
    <source>
        <strain evidence="1 2">ALBI9_A</strain>
    </source>
</reference>
<sequence length="177" mass="20597">MCIAKQRSTQARESMCWCFEEISLLILLQRILMYLWYRLLLKMFPRLSVMPACEGCAPIRCQPPNRAEEPVCAIERFEEETLEELNEQFNFNCSEFSHVYQSTFLEEFDECFLPEDISWDVPIPELNAVSVAEKLNTSLLLNDYYIDDNLDDHLYAANFETAIGESMFAFDESVAEG</sequence>
<keyword evidence="2" id="KW-1185">Reference proteome</keyword>
<dbReference type="AlphaFoldDB" id="A0A182F2B2"/>
<dbReference type="VEuPathDB" id="VectorBase:AALB20_032006"/>
<dbReference type="VEuPathDB" id="VectorBase:AALB000593"/>
<dbReference type="EnsemblMetazoa" id="AALB000593-RA">
    <property type="protein sequence ID" value="AALB000593-PA"/>
    <property type="gene ID" value="AALB000593"/>
</dbReference>
<name>A0A182F2B2_ANOAL</name>
<reference evidence="1" key="2">
    <citation type="submission" date="2022-08" db="UniProtKB">
        <authorList>
            <consortium name="EnsemblMetazoa"/>
        </authorList>
    </citation>
    <scope>IDENTIFICATION</scope>
    <source>
        <strain evidence="1">STECLA/ALBI9_A</strain>
    </source>
</reference>
<dbReference type="Proteomes" id="UP000069272">
    <property type="component" value="Chromosome 2L"/>
</dbReference>
<proteinExistence type="predicted"/>
<organism evidence="1 2">
    <name type="scientific">Anopheles albimanus</name>
    <name type="common">New world malaria mosquito</name>
    <dbReference type="NCBI Taxonomy" id="7167"/>
    <lineage>
        <taxon>Eukaryota</taxon>
        <taxon>Metazoa</taxon>
        <taxon>Ecdysozoa</taxon>
        <taxon>Arthropoda</taxon>
        <taxon>Hexapoda</taxon>
        <taxon>Insecta</taxon>
        <taxon>Pterygota</taxon>
        <taxon>Neoptera</taxon>
        <taxon>Endopterygota</taxon>
        <taxon>Diptera</taxon>
        <taxon>Nematocera</taxon>
        <taxon>Culicoidea</taxon>
        <taxon>Culicidae</taxon>
        <taxon>Anophelinae</taxon>
        <taxon>Anopheles</taxon>
    </lineage>
</organism>
<accession>A0A182F2B2</accession>
<evidence type="ECO:0000313" key="2">
    <source>
        <dbReference type="Proteomes" id="UP000069272"/>
    </source>
</evidence>